<evidence type="ECO:0000256" key="3">
    <source>
        <dbReference type="ARBA" id="ARBA00022679"/>
    </source>
</evidence>
<dbReference type="InterPro" id="IPR023404">
    <property type="entry name" value="rSAM_horseshoe"/>
</dbReference>
<dbReference type="SFLD" id="SFLDS00029">
    <property type="entry name" value="Radical_SAM"/>
    <property type="match status" value="1"/>
</dbReference>
<dbReference type="InterPro" id="IPR020612">
    <property type="entry name" value="Methylthiotransferase_CS"/>
</dbReference>
<dbReference type="NCBIfam" id="TIGR00089">
    <property type="entry name" value="MiaB/RimO family radical SAM methylthiotransferase"/>
    <property type="match status" value="1"/>
</dbReference>
<dbReference type="SMART" id="SM00729">
    <property type="entry name" value="Elp3"/>
    <property type="match status" value="1"/>
</dbReference>
<protein>
    <submittedName>
        <fullName evidence="10">Threonylcarbamoyladenosine tRNA methylthiotransferase MtaB</fullName>
    </submittedName>
</protein>
<evidence type="ECO:0000256" key="1">
    <source>
        <dbReference type="ARBA" id="ARBA00001966"/>
    </source>
</evidence>
<dbReference type="InterPro" id="IPR013848">
    <property type="entry name" value="Methylthiotransferase_N"/>
</dbReference>
<dbReference type="InterPro" id="IPR007197">
    <property type="entry name" value="rSAM"/>
</dbReference>
<evidence type="ECO:0000256" key="5">
    <source>
        <dbReference type="ARBA" id="ARBA00022723"/>
    </source>
</evidence>
<dbReference type="InterPro" id="IPR038135">
    <property type="entry name" value="Methylthiotransferase_N_sf"/>
</dbReference>
<dbReference type="PANTHER" id="PTHR11918">
    <property type="entry name" value="RADICAL SAM PROTEINS"/>
    <property type="match status" value="1"/>
</dbReference>
<keyword evidence="5" id="KW-0479">Metal-binding</keyword>
<dbReference type="Proteomes" id="UP001320209">
    <property type="component" value="Chromosome"/>
</dbReference>
<dbReference type="SFLD" id="SFLDG01082">
    <property type="entry name" value="B12-binding_domain_containing"/>
    <property type="match status" value="1"/>
</dbReference>
<dbReference type="EMBL" id="AP025225">
    <property type="protein sequence ID" value="BDB95877.1"/>
    <property type="molecule type" value="Genomic_DNA"/>
</dbReference>
<keyword evidence="2" id="KW-0004">4Fe-4S</keyword>
<dbReference type="Gene3D" id="3.40.50.12160">
    <property type="entry name" value="Methylthiotransferase, N-terminal domain"/>
    <property type="match status" value="1"/>
</dbReference>
<dbReference type="PROSITE" id="PS51449">
    <property type="entry name" value="MTTASE_N"/>
    <property type="match status" value="1"/>
</dbReference>
<dbReference type="Pfam" id="PF00919">
    <property type="entry name" value="UPF0004"/>
    <property type="match status" value="1"/>
</dbReference>
<keyword evidence="3" id="KW-0808">Transferase</keyword>
<dbReference type="PROSITE" id="PS01278">
    <property type="entry name" value="MTTASE_RADICAL"/>
    <property type="match status" value="1"/>
</dbReference>
<keyword evidence="6" id="KW-0408">Iron</keyword>
<keyword evidence="4" id="KW-0949">S-adenosyl-L-methionine</keyword>
<proteinExistence type="predicted"/>
<keyword evidence="11" id="KW-1185">Reference proteome</keyword>
<dbReference type="RefSeq" id="WP_236865089.1">
    <property type="nucleotide sequence ID" value="NZ_AP025225.1"/>
</dbReference>
<evidence type="ECO:0000313" key="10">
    <source>
        <dbReference type="EMBL" id="BDB95877.1"/>
    </source>
</evidence>
<keyword evidence="7" id="KW-0411">Iron-sulfur</keyword>
<dbReference type="Pfam" id="PF04055">
    <property type="entry name" value="Radical_SAM"/>
    <property type="match status" value="1"/>
</dbReference>
<evidence type="ECO:0000313" key="11">
    <source>
        <dbReference type="Proteomes" id="UP001320209"/>
    </source>
</evidence>
<dbReference type="InterPro" id="IPR006638">
    <property type="entry name" value="Elp3/MiaA/NifB-like_rSAM"/>
</dbReference>
<name>A0ABN6L2V0_9PROT</name>
<evidence type="ECO:0000256" key="7">
    <source>
        <dbReference type="ARBA" id="ARBA00023014"/>
    </source>
</evidence>
<reference evidence="10" key="1">
    <citation type="submission" date="2021-10" db="EMBL/GenBank/DDBJ databases">
        <title>Genome Sequence of The Candidatus Hydrogeosomobacter endosymbioticus, an Intracellular Bacterial Symbiont of the Anaerobic Ciliate GW7.</title>
        <authorList>
            <person name="Shiohama Y."/>
            <person name="Shinzato N."/>
        </authorList>
    </citation>
    <scope>NUCLEOTIDE SEQUENCE [LARGE SCALE GENOMIC DNA]</scope>
    <source>
        <strain evidence="10">200920</strain>
    </source>
</reference>
<dbReference type="PROSITE" id="PS51918">
    <property type="entry name" value="RADICAL_SAM"/>
    <property type="match status" value="1"/>
</dbReference>
<evidence type="ECO:0000259" key="8">
    <source>
        <dbReference type="PROSITE" id="PS51449"/>
    </source>
</evidence>
<evidence type="ECO:0000256" key="4">
    <source>
        <dbReference type="ARBA" id="ARBA00022691"/>
    </source>
</evidence>
<feature type="domain" description="MTTase N-terminal" evidence="8">
    <location>
        <begin position="6"/>
        <end position="113"/>
    </location>
</feature>
<dbReference type="InterPro" id="IPR005839">
    <property type="entry name" value="Methylthiotransferase"/>
</dbReference>
<evidence type="ECO:0000256" key="2">
    <source>
        <dbReference type="ARBA" id="ARBA00022485"/>
    </source>
</evidence>
<evidence type="ECO:0000259" key="9">
    <source>
        <dbReference type="PROSITE" id="PS51918"/>
    </source>
</evidence>
<dbReference type="SUPFAM" id="SSF102114">
    <property type="entry name" value="Radical SAM enzymes"/>
    <property type="match status" value="1"/>
</dbReference>
<comment type="cofactor">
    <cofactor evidence="1">
        <name>[4Fe-4S] cluster</name>
        <dbReference type="ChEBI" id="CHEBI:49883"/>
    </cofactor>
</comment>
<sequence length="418" mass="46780">MQKKWIGARVVTLGCRLNHHESEVMKEIANEIGIGDVVIINTCCVTSEAERQSRQMIRKAKKENPSSVIIVTGCAAELNYDKFCAMPEVDLVIRNREKADKKIFTSKIKEIKEAGCSCGHEQGKERDRDAKDRTRFFLKIQDGCDNNCSYCIVPSVRGRSRSVPICDIIECSRSLARNGALEIVLTGVDITSYRDTESLGAGGLCDVVKSIVKEVPAIQRIRISSIDPAGVDDELSRVICQEEKIMPHLHLSLQSGDNVVLRRMLRRHSRELVLDLCEKIRSMRPGFAFGADVITGFPTEDEDMFRNTVELIEMCRINSLHVFPFSPRPGTLAAGMNQVSPKIAKERAANLRSVGENLMKEYMQSQIDSIAKVLIEDGRLGYCEHFVKVETNSQVKRNTIVDVKISGFRDNCMIGNVV</sequence>
<evidence type="ECO:0000256" key="6">
    <source>
        <dbReference type="ARBA" id="ARBA00023004"/>
    </source>
</evidence>
<feature type="domain" description="Radical SAM core" evidence="9">
    <location>
        <begin position="130"/>
        <end position="361"/>
    </location>
</feature>
<dbReference type="Gene3D" id="3.80.30.20">
    <property type="entry name" value="tm_1862 like domain"/>
    <property type="match status" value="1"/>
</dbReference>
<gene>
    <name evidence="10" type="primary">mtaB</name>
    <name evidence="10" type="ORF">HYD_0100</name>
</gene>
<dbReference type="InterPro" id="IPR058240">
    <property type="entry name" value="rSAM_sf"/>
</dbReference>
<dbReference type="PANTHER" id="PTHR11918:SF45">
    <property type="entry name" value="THREONYLCARBAMOYLADENOSINE TRNA METHYLTHIOTRANSFERASE"/>
    <property type="match status" value="1"/>
</dbReference>
<dbReference type="CDD" id="cd01335">
    <property type="entry name" value="Radical_SAM"/>
    <property type="match status" value="1"/>
</dbReference>
<accession>A0ABN6L2V0</accession>
<dbReference type="InterPro" id="IPR006467">
    <property type="entry name" value="MiaB-like_bact"/>
</dbReference>
<organism evidence="10 11">
    <name type="scientific">Candidatus Hydrogenosomobacter endosymbioticus</name>
    <dbReference type="NCBI Taxonomy" id="2558174"/>
    <lineage>
        <taxon>Bacteria</taxon>
        <taxon>Pseudomonadati</taxon>
        <taxon>Pseudomonadota</taxon>
        <taxon>Alphaproteobacteria</taxon>
        <taxon>Holosporales</taxon>
        <taxon>Holosporaceae</taxon>
        <taxon>Candidatus Hydrogenosomobacter</taxon>
    </lineage>
</organism>
<dbReference type="NCBIfam" id="TIGR01579">
    <property type="entry name" value="MiaB-like-C"/>
    <property type="match status" value="1"/>
</dbReference>